<dbReference type="EMBL" id="BARS01019204">
    <property type="protein sequence ID" value="GAF88291.1"/>
    <property type="molecule type" value="Genomic_DNA"/>
</dbReference>
<organism evidence="1">
    <name type="scientific">marine sediment metagenome</name>
    <dbReference type="NCBI Taxonomy" id="412755"/>
    <lineage>
        <taxon>unclassified sequences</taxon>
        <taxon>metagenomes</taxon>
        <taxon>ecological metagenomes</taxon>
    </lineage>
</organism>
<protein>
    <submittedName>
        <fullName evidence="1">Uncharacterized protein</fullName>
    </submittedName>
</protein>
<accession>X0TLZ6</accession>
<sequence>SATLRAAMSLQGEFAAWQESQMSTVRFVEFTK</sequence>
<evidence type="ECO:0000313" key="1">
    <source>
        <dbReference type="EMBL" id="GAF88291.1"/>
    </source>
</evidence>
<name>X0TLZ6_9ZZZZ</name>
<comment type="caution">
    <text evidence="1">The sequence shown here is derived from an EMBL/GenBank/DDBJ whole genome shotgun (WGS) entry which is preliminary data.</text>
</comment>
<reference evidence="1" key="1">
    <citation type="journal article" date="2014" name="Front. Microbiol.">
        <title>High frequency of phylogenetically diverse reductive dehalogenase-homologous genes in deep subseafloor sedimentary metagenomes.</title>
        <authorList>
            <person name="Kawai M."/>
            <person name="Futagami T."/>
            <person name="Toyoda A."/>
            <person name="Takaki Y."/>
            <person name="Nishi S."/>
            <person name="Hori S."/>
            <person name="Arai W."/>
            <person name="Tsubouchi T."/>
            <person name="Morono Y."/>
            <person name="Uchiyama I."/>
            <person name="Ito T."/>
            <person name="Fujiyama A."/>
            <person name="Inagaki F."/>
            <person name="Takami H."/>
        </authorList>
    </citation>
    <scope>NUCLEOTIDE SEQUENCE</scope>
    <source>
        <strain evidence="1">Expedition CK06-06</strain>
    </source>
</reference>
<dbReference type="AlphaFoldDB" id="X0TLZ6"/>
<proteinExistence type="predicted"/>
<gene>
    <name evidence="1" type="ORF">S01H1_31148</name>
</gene>
<feature type="non-terminal residue" evidence="1">
    <location>
        <position position="1"/>
    </location>
</feature>